<dbReference type="Proteomes" id="UP000547011">
    <property type="component" value="Unassembled WGS sequence"/>
</dbReference>
<dbReference type="RefSeq" id="WP_183310986.1">
    <property type="nucleotide sequence ID" value="NZ_JACIEW010000004.1"/>
</dbReference>
<accession>A0A7W6INI6</accession>
<keyword evidence="2" id="KW-1185">Reference proteome</keyword>
<sequence length="134" mass="14899">MFLVPISIPIVAALLFVLWDAFKPLPNAGPIDQFAIEHFVTPCSKTLDCRNRVGLIPQILPLGGSRPAMDELFRQAGYDDSLAGWYGHLDEFDAIYSKGGFGSFWCSPTIVVGLSFDEQERLAGAEMWRRMSCL</sequence>
<evidence type="ECO:0000313" key="1">
    <source>
        <dbReference type="EMBL" id="MBB4052270.1"/>
    </source>
</evidence>
<proteinExistence type="predicted"/>
<reference evidence="1 2" key="1">
    <citation type="submission" date="2020-08" db="EMBL/GenBank/DDBJ databases">
        <title>Genomic Encyclopedia of Type Strains, Phase IV (KMG-IV): sequencing the most valuable type-strain genomes for metagenomic binning, comparative biology and taxonomic classification.</title>
        <authorList>
            <person name="Goeker M."/>
        </authorList>
    </citation>
    <scope>NUCLEOTIDE SEQUENCE [LARGE SCALE GENOMIC DNA]</scope>
    <source>
        <strain evidence="1 2">DSM 23447</strain>
    </source>
</reference>
<name>A0A7W6INI6_9HYPH</name>
<protein>
    <submittedName>
        <fullName evidence="1">Uncharacterized protein</fullName>
    </submittedName>
</protein>
<comment type="caution">
    <text evidence="1">The sequence shown here is derived from an EMBL/GenBank/DDBJ whole genome shotgun (WGS) entry which is preliminary data.</text>
</comment>
<dbReference type="EMBL" id="JACIEW010000004">
    <property type="protein sequence ID" value="MBB4052270.1"/>
    <property type="molecule type" value="Genomic_DNA"/>
</dbReference>
<organism evidence="1 2">
    <name type="scientific">Devosia subaequoris</name>
    <dbReference type="NCBI Taxonomy" id="395930"/>
    <lineage>
        <taxon>Bacteria</taxon>
        <taxon>Pseudomonadati</taxon>
        <taxon>Pseudomonadota</taxon>
        <taxon>Alphaproteobacteria</taxon>
        <taxon>Hyphomicrobiales</taxon>
        <taxon>Devosiaceae</taxon>
        <taxon>Devosia</taxon>
    </lineage>
</organism>
<gene>
    <name evidence="1" type="ORF">GGR20_001913</name>
</gene>
<dbReference type="AlphaFoldDB" id="A0A7W6INI6"/>
<evidence type="ECO:0000313" key="2">
    <source>
        <dbReference type="Proteomes" id="UP000547011"/>
    </source>
</evidence>